<dbReference type="AlphaFoldDB" id="A0A0A8Z2C5"/>
<name>A0A0A8Z2C5_ARUDO</name>
<proteinExistence type="predicted"/>
<dbReference type="EMBL" id="GBRH01266057">
    <property type="protein sequence ID" value="JAD31838.1"/>
    <property type="molecule type" value="Transcribed_RNA"/>
</dbReference>
<sequence>MNPATMTFPRMSWSFLGLATLAVSFCSSF</sequence>
<evidence type="ECO:0000313" key="1">
    <source>
        <dbReference type="EMBL" id="JAD31838.1"/>
    </source>
</evidence>
<reference evidence="1" key="1">
    <citation type="submission" date="2014-09" db="EMBL/GenBank/DDBJ databases">
        <authorList>
            <person name="Magalhaes I.L.F."/>
            <person name="Oliveira U."/>
            <person name="Santos F.R."/>
            <person name="Vidigal T.H.D.A."/>
            <person name="Brescovit A.D."/>
            <person name="Santos A.J."/>
        </authorList>
    </citation>
    <scope>NUCLEOTIDE SEQUENCE</scope>
    <source>
        <tissue evidence="1">Shoot tissue taken approximately 20 cm above the soil surface</tissue>
    </source>
</reference>
<protein>
    <submittedName>
        <fullName evidence="1">Uncharacterized protein</fullName>
    </submittedName>
</protein>
<organism evidence="1">
    <name type="scientific">Arundo donax</name>
    <name type="common">Giant reed</name>
    <name type="synonym">Donax arundinaceus</name>
    <dbReference type="NCBI Taxonomy" id="35708"/>
    <lineage>
        <taxon>Eukaryota</taxon>
        <taxon>Viridiplantae</taxon>
        <taxon>Streptophyta</taxon>
        <taxon>Embryophyta</taxon>
        <taxon>Tracheophyta</taxon>
        <taxon>Spermatophyta</taxon>
        <taxon>Magnoliopsida</taxon>
        <taxon>Liliopsida</taxon>
        <taxon>Poales</taxon>
        <taxon>Poaceae</taxon>
        <taxon>PACMAD clade</taxon>
        <taxon>Arundinoideae</taxon>
        <taxon>Arundineae</taxon>
        <taxon>Arundo</taxon>
    </lineage>
</organism>
<accession>A0A0A8Z2C5</accession>
<reference evidence="1" key="2">
    <citation type="journal article" date="2015" name="Data Brief">
        <title>Shoot transcriptome of the giant reed, Arundo donax.</title>
        <authorList>
            <person name="Barrero R.A."/>
            <person name="Guerrero F.D."/>
            <person name="Moolhuijzen P."/>
            <person name="Goolsby J.A."/>
            <person name="Tidwell J."/>
            <person name="Bellgard S.E."/>
            <person name="Bellgard M.I."/>
        </authorList>
    </citation>
    <scope>NUCLEOTIDE SEQUENCE</scope>
    <source>
        <tissue evidence="1">Shoot tissue taken approximately 20 cm above the soil surface</tissue>
    </source>
</reference>